<organism evidence="1 2">
    <name type="scientific">Escherichia marmotae</name>
    <dbReference type="NCBI Taxonomy" id="1499973"/>
    <lineage>
        <taxon>Bacteria</taxon>
        <taxon>Pseudomonadati</taxon>
        <taxon>Pseudomonadota</taxon>
        <taxon>Gammaproteobacteria</taxon>
        <taxon>Enterobacterales</taxon>
        <taxon>Enterobacteriaceae</taxon>
        <taxon>Escherichia</taxon>
    </lineage>
</organism>
<evidence type="ECO:0000313" key="1">
    <source>
        <dbReference type="EMBL" id="MCR6679002.1"/>
    </source>
</evidence>
<name>A0AAW5N1K3_9ESCH</name>
<dbReference type="AlphaFoldDB" id="A0AAW5N1K3"/>
<reference evidence="1" key="1">
    <citation type="submission" date="2022-07" db="EMBL/GenBank/DDBJ databases">
        <title>Diversity of ethanolamine utilization by human commensal Escherichia coli.</title>
        <authorList>
            <person name="Jubelin G."/>
        </authorList>
    </citation>
    <scope>NUCLEOTIDE SEQUENCE</scope>
    <source>
        <strain evidence="1">S1</strain>
    </source>
</reference>
<dbReference type="InterPro" id="IPR031823">
    <property type="entry name" value="TatT"/>
</dbReference>
<accession>A0AAW5N1K3</accession>
<sequence>MVASTLASSGDVFTRDDDLELVGQAIPFGLKLYESLLDSAPNNKDLLIATCSNFTQYGVAYLETEAAVLGEAKHHDEVAHLNSRA</sequence>
<gene>
    <name evidence="1" type="ORF">NVV43_26265</name>
</gene>
<feature type="non-terminal residue" evidence="1">
    <location>
        <position position="85"/>
    </location>
</feature>
<dbReference type="EMBL" id="JANPXH010000691">
    <property type="protein sequence ID" value="MCR6679002.1"/>
    <property type="molecule type" value="Genomic_DNA"/>
</dbReference>
<dbReference type="Pfam" id="PF16811">
    <property type="entry name" value="TAtT"/>
    <property type="match status" value="1"/>
</dbReference>
<dbReference type="Gene3D" id="1.25.40.920">
    <property type="entry name" value="TRAP transporter T-component"/>
    <property type="match status" value="1"/>
</dbReference>
<dbReference type="InterPro" id="IPR038537">
    <property type="entry name" value="TatT_sf"/>
</dbReference>
<dbReference type="Proteomes" id="UP001206878">
    <property type="component" value="Unassembled WGS sequence"/>
</dbReference>
<protein>
    <submittedName>
        <fullName evidence="1">TRAP transporter TatT component family protein</fullName>
    </submittedName>
</protein>
<proteinExistence type="predicted"/>
<comment type="caution">
    <text evidence="1">The sequence shown here is derived from an EMBL/GenBank/DDBJ whole genome shotgun (WGS) entry which is preliminary data.</text>
</comment>
<evidence type="ECO:0000313" key="2">
    <source>
        <dbReference type="Proteomes" id="UP001206878"/>
    </source>
</evidence>